<dbReference type="CTD" id="20231920"/>
<reference evidence="3 4" key="1">
    <citation type="journal article" date="2013" name="Nature">
        <title>Insights into bilaterian evolution from three spiralian genomes.</title>
        <authorList>
            <person name="Simakov O."/>
            <person name="Marletaz F."/>
            <person name="Cho S.J."/>
            <person name="Edsinger-Gonzales E."/>
            <person name="Havlak P."/>
            <person name="Hellsten U."/>
            <person name="Kuo D.H."/>
            <person name="Larsson T."/>
            <person name="Lv J."/>
            <person name="Arendt D."/>
            <person name="Savage R."/>
            <person name="Osoegawa K."/>
            <person name="de Jong P."/>
            <person name="Grimwood J."/>
            <person name="Chapman J.A."/>
            <person name="Shapiro H."/>
            <person name="Aerts A."/>
            <person name="Otillar R.P."/>
            <person name="Terry A.Y."/>
            <person name="Boore J.L."/>
            <person name="Grigoriev I.V."/>
            <person name="Lindberg D.R."/>
            <person name="Seaver E.C."/>
            <person name="Weisblat D.A."/>
            <person name="Putnam N.H."/>
            <person name="Rokhsar D.S."/>
        </authorList>
    </citation>
    <scope>NUCLEOTIDE SEQUENCE [LARGE SCALE GENOMIC DNA]</scope>
</reference>
<gene>
    <name evidence="3" type="ORF">LOTGIDRAFT_121003</name>
</gene>
<evidence type="ECO:0000313" key="4">
    <source>
        <dbReference type="Proteomes" id="UP000030746"/>
    </source>
</evidence>
<feature type="non-terminal residue" evidence="3">
    <location>
        <position position="274"/>
    </location>
</feature>
<dbReference type="SMART" id="SM00360">
    <property type="entry name" value="RRM"/>
    <property type="match status" value="2"/>
</dbReference>
<proteinExistence type="predicted"/>
<dbReference type="InterPro" id="IPR012677">
    <property type="entry name" value="Nucleotide-bd_a/b_plait_sf"/>
</dbReference>
<dbReference type="KEGG" id="lgi:LOTGIDRAFT_121003"/>
<dbReference type="GeneID" id="20231920"/>
<dbReference type="Pfam" id="PF00076">
    <property type="entry name" value="RRM_1"/>
    <property type="match status" value="1"/>
</dbReference>
<dbReference type="Proteomes" id="UP000030746">
    <property type="component" value="Unassembled WGS sequence"/>
</dbReference>
<dbReference type="GO" id="GO:0005654">
    <property type="term" value="C:nucleoplasm"/>
    <property type="evidence" value="ECO:0007669"/>
    <property type="project" value="TreeGrafter"/>
</dbReference>
<dbReference type="OMA" id="NNPGTKV"/>
<dbReference type="CDD" id="cd12259">
    <property type="entry name" value="RRM_SRSF11_SREK1"/>
    <property type="match status" value="1"/>
</dbReference>
<dbReference type="EMBL" id="KB202094">
    <property type="protein sequence ID" value="ESO92346.1"/>
    <property type="molecule type" value="Genomic_DNA"/>
</dbReference>
<evidence type="ECO:0000259" key="2">
    <source>
        <dbReference type="PROSITE" id="PS50102"/>
    </source>
</evidence>
<dbReference type="STRING" id="225164.V4AG25"/>
<dbReference type="OrthoDB" id="7763451at2759"/>
<dbReference type="CDD" id="cd12260">
    <property type="entry name" value="RRM2_SREK1"/>
    <property type="match status" value="1"/>
</dbReference>
<organism evidence="3 4">
    <name type="scientific">Lottia gigantea</name>
    <name type="common">Giant owl limpet</name>
    <dbReference type="NCBI Taxonomy" id="225164"/>
    <lineage>
        <taxon>Eukaryota</taxon>
        <taxon>Metazoa</taxon>
        <taxon>Spiralia</taxon>
        <taxon>Lophotrochozoa</taxon>
        <taxon>Mollusca</taxon>
        <taxon>Gastropoda</taxon>
        <taxon>Patellogastropoda</taxon>
        <taxon>Lottioidea</taxon>
        <taxon>Lottiidae</taxon>
        <taxon>Lottia</taxon>
    </lineage>
</organism>
<dbReference type="HOGENOM" id="CLU_030029_1_0_1"/>
<dbReference type="PANTHER" id="PTHR32343">
    <property type="entry name" value="SERINE/ARGININE-RICH SPLICING FACTOR"/>
    <property type="match status" value="1"/>
</dbReference>
<evidence type="ECO:0000256" key="1">
    <source>
        <dbReference type="PROSITE-ProRule" id="PRU00176"/>
    </source>
</evidence>
<dbReference type="PROSITE" id="PS50102">
    <property type="entry name" value="RRM"/>
    <property type="match status" value="1"/>
</dbReference>
<keyword evidence="4" id="KW-1185">Reference proteome</keyword>
<sequence length="274" mass="29973">MSDRIDTKVIQVTNVAPHASRDQMKTLFGFVGRVRDIKLYPPESSEVEVSARVCYIEFDDNTAVGIALHLSNVVFIDRAIIVVPVMDGKIPDENTALQLTPQAVAGMLPGAPTWPSNVVSRKVGQGAKQMINTYDPRLVALGLPQYPPLPASVDPSKIQEIRRTVYVGNLETAVLPEQLLSFFSQVGEVKYIRMAGGEHALVRYAYVEFSDQRAVATALTYNGVMFQGRPIQVSHSIAAIVKPQSKSAKDSQREVEEAMKKVKEAHSLIAAAAD</sequence>
<dbReference type="InterPro" id="IPR034192">
    <property type="entry name" value="SREK1_RRM2"/>
</dbReference>
<dbReference type="Gene3D" id="3.30.70.330">
    <property type="match status" value="2"/>
</dbReference>
<dbReference type="AlphaFoldDB" id="V4AG25"/>
<feature type="domain" description="RRM" evidence="2">
    <location>
        <begin position="163"/>
        <end position="238"/>
    </location>
</feature>
<keyword evidence="1" id="KW-0694">RNA-binding</keyword>
<dbReference type="GO" id="GO:0003723">
    <property type="term" value="F:RNA binding"/>
    <property type="evidence" value="ECO:0007669"/>
    <property type="project" value="UniProtKB-UniRule"/>
</dbReference>
<dbReference type="FunFam" id="3.30.70.330:FF:000084">
    <property type="entry name" value="Serine/arginine-rich splicing factor 11 isoform 1"/>
    <property type="match status" value="1"/>
</dbReference>
<name>V4AG25_LOTGI</name>
<protein>
    <recommendedName>
        <fullName evidence="2">RRM domain-containing protein</fullName>
    </recommendedName>
</protein>
<dbReference type="InterPro" id="IPR000504">
    <property type="entry name" value="RRM_dom"/>
</dbReference>
<dbReference type="SUPFAM" id="SSF54928">
    <property type="entry name" value="RNA-binding domain, RBD"/>
    <property type="match status" value="2"/>
</dbReference>
<evidence type="ECO:0000313" key="3">
    <source>
        <dbReference type="EMBL" id="ESO92346.1"/>
    </source>
</evidence>
<dbReference type="PANTHER" id="PTHR32343:SF22">
    <property type="entry name" value="LD29830P"/>
    <property type="match status" value="1"/>
</dbReference>
<dbReference type="RefSeq" id="XP_009056909.1">
    <property type="nucleotide sequence ID" value="XM_009058661.1"/>
</dbReference>
<accession>V4AG25</accession>
<dbReference type="InterPro" id="IPR035979">
    <property type="entry name" value="RBD_domain_sf"/>
</dbReference>